<dbReference type="PANTHER" id="PTHR37690:SF1">
    <property type="entry name" value="CHORISMATE DEHYDRATASE"/>
    <property type="match status" value="1"/>
</dbReference>
<dbReference type="HAMAP" id="MF_00995">
    <property type="entry name" value="MqnA"/>
    <property type="match status" value="1"/>
</dbReference>
<dbReference type="CDD" id="cd13634">
    <property type="entry name" value="PBP2_Sco4506"/>
    <property type="match status" value="1"/>
</dbReference>
<comment type="function">
    <text evidence="4">Catalyzes the dehydration of chorismate into 3-[(1-carboxyvinyl)oxy]benzoate, a step in the biosynthesis of menaquinone (MK, vitamin K2).</text>
</comment>
<dbReference type="InterPro" id="IPR030868">
    <property type="entry name" value="MqnA"/>
</dbReference>
<dbReference type="InterPro" id="IPR003773">
    <property type="entry name" value="Menaquinone_biosynth"/>
</dbReference>
<dbReference type="EMBL" id="CP043329">
    <property type="protein sequence ID" value="QEK51510.1"/>
    <property type="molecule type" value="Genomic_DNA"/>
</dbReference>
<protein>
    <recommendedName>
        <fullName evidence="4">Chorismate dehydratase</fullName>
        <ecNumber evidence="4">4.2.1.151</ecNumber>
    </recommendedName>
    <alternativeName>
        <fullName evidence="4">Menaquinone biosynthetic enzyme MqnA</fullName>
    </alternativeName>
</protein>
<keyword evidence="6" id="KW-1185">Reference proteome</keyword>
<dbReference type="GO" id="GO:0016836">
    <property type="term" value="F:hydro-lyase activity"/>
    <property type="evidence" value="ECO:0007669"/>
    <property type="project" value="UniProtKB-UniRule"/>
</dbReference>
<dbReference type="SUPFAM" id="SSF53850">
    <property type="entry name" value="Periplasmic binding protein-like II"/>
    <property type="match status" value="1"/>
</dbReference>
<evidence type="ECO:0000313" key="5">
    <source>
        <dbReference type="EMBL" id="QEK51510.1"/>
    </source>
</evidence>
<gene>
    <name evidence="4" type="primary">mqnA</name>
    <name evidence="5" type="ORF">FYC62_07425</name>
</gene>
<reference evidence="5 6" key="1">
    <citation type="submission" date="2019-08" db="EMBL/GenBank/DDBJ databases">
        <title>Pedobacter sp. nov., isolated from Han river, South Korea.</title>
        <authorList>
            <person name="Lee D.-H."/>
            <person name="Kim Y.-S."/>
            <person name="Hwang E.-M."/>
            <person name="Le Tran T.C."/>
            <person name="Cha C.-J."/>
        </authorList>
    </citation>
    <scope>NUCLEOTIDE SEQUENCE [LARGE SCALE GENOMIC DNA]</scope>
    <source>
        <strain evidence="5 6">CJ43</strain>
    </source>
</reference>
<keyword evidence="3 4" id="KW-0456">Lyase</keyword>
<evidence type="ECO:0000256" key="2">
    <source>
        <dbReference type="ARBA" id="ARBA00022428"/>
    </source>
</evidence>
<keyword evidence="2 4" id="KW-0474">Menaquinone biosynthesis</keyword>
<evidence type="ECO:0000256" key="1">
    <source>
        <dbReference type="ARBA" id="ARBA00004863"/>
    </source>
</evidence>
<dbReference type="Pfam" id="PF02621">
    <property type="entry name" value="VitK2_biosynth"/>
    <property type="match status" value="1"/>
</dbReference>
<dbReference type="KEGG" id="pej:FYC62_07425"/>
<dbReference type="AlphaFoldDB" id="A0A5C0VJX6"/>
<name>A0A5C0VJX6_9SPHI</name>
<dbReference type="RefSeq" id="WP_149074500.1">
    <property type="nucleotide sequence ID" value="NZ_CP043329.1"/>
</dbReference>
<organism evidence="5 6">
    <name type="scientific">Pedobacter aquae</name>
    <dbReference type="NCBI Taxonomy" id="2605747"/>
    <lineage>
        <taxon>Bacteria</taxon>
        <taxon>Pseudomonadati</taxon>
        <taxon>Bacteroidota</taxon>
        <taxon>Sphingobacteriia</taxon>
        <taxon>Sphingobacteriales</taxon>
        <taxon>Sphingobacteriaceae</taxon>
        <taxon>Pedobacter</taxon>
    </lineage>
</organism>
<comment type="catalytic activity">
    <reaction evidence="4">
        <text>chorismate = 3-[(1-carboxyvinyl)-oxy]benzoate + H2O</text>
        <dbReference type="Rhea" id="RHEA:40051"/>
        <dbReference type="ChEBI" id="CHEBI:15377"/>
        <dbReference type="ChEBI" id="CHEBI:29748"/>
        <dbReference type="ChEBI" id="CHEBI:76981"/>
        <dbReference type="EC" id="4.2.1.151"/>
    </reaction>
</comment>
<sequence length="246" mass="28144">MIRVSAVSYTNTLPFIYGLAHHPVKEEIQLTVDYPALCAQKLIDDEADIGLIPVASLLKLPEYHLVSDYCIGANGIVNSVYIFSNCPVEEIEFLQLDPESNTSNNLAFVLLKHYFKVNPVRLINAVDYGELKHPKTAFVQIGDRTFGKQNQYPYAYDLAQEWKNFTGLPFVFAAWVSNKKLPEKFVNAFNDALKHGLDNRKEVFKTMQMRANFDLEDYLLHKIDYPLDTQKREALALFLNYVKALS</sequence>
<evidence type="ECO:0000256" key="3">
    <source>
        <dbReference type="ARBA" id="ARBA00023239"/>
    </source>
</evidence>
<dbReference type="Proteomes" id="UP000323653">
    <property type="component" value="Chromosome"/>
</dbReference>
<dbReference type="Gene3D" id="3.40.190.10">
    <property type="entry name" value="Periplasmic binding protein-like II"/>
    <property type="match status" value="2"/>
</dbReference>
<dbReference type="UniPathway" id="UPA00079"/>
<evidence type="ECO:0000256" key="4">
    <source>
        <dbReference type="HAMAP-Rule" id="MF_00995"/>
    </source>
</evidence>
<evidence type="ECO:0000313" key="6">
    <source>
        <dbReference type="Proteomes" id="UP000323653"/>
    </source>
</evidence>
<comment type="similarity">
    <text evidence="4">Belongs to the MqnA/MqnD family. MqnA subfamily.</text>
</comment>
<dbReference type="EC" id="4.2.1.151" evidence="4"/>
<dbReference type="GO" id="GO:0009234">
    <property type="term" value="P:menaquinone biosynthetic process"/>
    <property type="evidence" value="ECO:0007669"/>
    <property type="project" value="UniProtKB-UniRule"/>
</dbReference>
<comment type="pathway">
    <text evidence="1 4">Quinol/quinone metabolism; menaquinone biosynthesis.</text>
</comment>
<accession>A0A5C0VJX6</accession>
<proteinExistence type="inferred from homology"/>
<dbReference type="PANTHER" id="PTHR37690">
    <property type="entry name" value="CHORISMATE DEHYDRATASE"/>
    <property type="match status" value="1"/>
</dbReference>